<gene>
    <name evidence="8" type="ORF">METZ01_LOCUS292541</name>
</gene>
<dbReference type="EMBL" id="UINC01088985">
    <property type="protein sequence ID" value="SVC39687.1"/>
    <property type="molecule type" value="Genomic_DNA"/>
</dbReference>
<dbReference type="Pfam" id="PF02565">
    <property type="entry name" value="RecO_C"/>
    <property type="match status" value="1"/>
</dbReference>
<dbReference type="PANTHER" id="PTHR33991">
    <property type="entry name" value="DNA REPAIR PROTEIN RECO"/>
    <property type="match status" value="1"/>
</dbReference>
<evidence type="ECO:0000256" key="6">
    <source>
        <dbReference type="ARBA" id="ARBA00033409"/>
    </source>
</evidence>
<dbReference type="InterPro" id="IPR012340">
    <property type="entry name" value="NA-bd_OB-fold"/>
</dbReference>
<dbReference type="Gene3D" id="2.40.50.140">
    <property type="entry name" value="Nucleic acid-binding proteins"/>
    <property type="match status" value="1"/>
</dbReference>
<feature type="non-terminal residue" evidence="8">
    <location>
        <position position="198"/>
    </location>
</feature>
<dbReference type="InterPro" id="IPR003717">
    <property type="entry name" value="RecO"/>
</dbReference>
<name>A0A382LWG0_9ZZZZ</name>
<keyword evidence="5" id="KW-0234">DNA repair</keyword>
<dbReference type="SUPFAM" id="SSF50249">
    <property type="entry name" value="Nucleic acid-binding proteins"/>
    <property type="match status" value="1"/>
</dbReference>
<evidence type="ECO:0000256" key="4">
    <source>
        <dbReference type="ARBA" id="ARBA00023172"/>
    </source>
</evidence>
<sequence>MIIESDAIVLKRFPYGESSIICRCFVKSMGKTSFIVHGAHSKKSSKTAYFQPGNCIEIVFYYKDNRDLQTISKISFSKYWGHIPYDLKKIAYTMAMIELTDKCISENDIHNDLFIILLEALETVEKESTELNLVFWYYQYQLLTQLGFKPDFHQSELDFIPLPNPYGTPNAKKIFDYFENGEMAIHKDIKLVKNDRKI</sequence>
<proteinExistence type="inferred from homology"/>
<organism evidence="8">
    <name type="scientific">marine metagenome</name>
    <dbReference type="NCBI Taxonomy" id="408172"/>
    <lineage>
        <taxon>unclassified sequences</taxon>
        <taxon>metagenomes</taxon>
        <taxon>ecological metagenomes</taxon>
    </lineage>
</organism>
<dbReference type="NCBIfam" id="TIGR00613">
    <property type="entry name" value="reco"/>
    <property type="match status" value="1"/>
</dbReference>
<evidence type="ECO:0000259" key="7">
    <source>
        <dbReference type="Pfam" id="PF11967"/>
    </source>
</evidence>
<dbReference type="AlphaFoldDB" id="A0A382LWG0"/>
<evidence type="ECO:0000256" key="5">
    <source>
        <dbReference type="ARBA" id="ARBA00023204"/>
    </source>
</evidence>
<accession>A0A382LWG0</accession>
<dbReference type="InterPro" id="IPR042242">
    <property type="entry name" value="RecO_C"/>
</dbReference>
<dbReference type="GO" id="GO:0006310">
    <property type="term" value="P:DNA recombination"/>
    <property type="evidence" value="ECO:0007669"/>
    <property type="project" value="UniProtKB-KW"/>
</dbReference>
<dbReference type="Pfam" id="PF11967">
    <property type="entry name" value="RecO_N"/>
    <property type="match status" value="1"/>
</dbReference>
<keyword evidence="3" id="KW-0227">DNA damage</keyword>
<dbReference type="GO" id="GO:0006302">
    <property type="term" value="P:double-strand break repair"/>
    <property type="evidence" value="ECO:0007669"/>
    <property type="project" value="TreeGrafter"/>
</dbReference>
<evidence type="ECO:0000256" key="1">
    <source>
        <dbReference type="ARBA" id="ARBA00007452"/>
    </source>
</evidence>
<feature type="domain" description="DNA replication/recombination mediator RecO N-terminal" evidence="7">
    <location>
        <begin position="1"/>
        <end position="76"/>
    </location>
</feature>
<evidence type="ECO:0000256" key="3">
    <source>
        <dbReference type="ARBA" id="ARBA00022763"/>
    </source>
</evidence>
<dbReference type="InterPro" id="IPR037278">
    <property type="entry name" value="ARFGAP/RecO"/>
</dbReference>
<keyword evidence="4" id="KW-0233">DNA recombination</keyword>
<dbReference type="InterPro" id="IPR022572">
    <property type="entry name" value="DNA_rep/recomb_RecO_N"/>
</dbReference>
<dbReference type="GO" id="GO:0043590">
    <property type="term" value="C:bacterial nucleoid"/>
    <property type="evidence" value="ECO:0007669"/>
    <property type="project" value="TreeGrafter"/>
</dbReference>
<dbReference type="PANTHER" id="PTHR33991:SF1">
    <property type="entry name" value="DNA REPAIR PROTEIN RECO"/>
    <property type="match status" value="1"/>
</dbReference>
<evidence type="ECO:0000313" key="8">
    <source>
        <dbReference type="EMBL" id="SVC39687.1"/>
    </source>
</evidence>
<dbReference type="Gene3D" id="1.20.1440.120">
    <property type="entry name" value="Recombination protein O, C-terminal domain"/>
    <property type="match status" value="1"/>
</dbReference>
<dbReference type="HAMAP" id="MF_00201">
    <property type="entry name" value="RecO"/>
    <property type="match status" value="1"/>
</dbReference>
<protein>
    <recommendedName>
        <fullName evidence="2">DNA repair protein RecO</fullName>
    </recommendedName>
    <alternativeName>
        <fullName evidence="6">Recombination protein O</fullName>
    </alternativeName>
</protein>
<dbReference type="SUPFAM" id="SSF57863">
    <property type="entry name" value="ArfGap/RecO-like zinc finger"/>
    <property type="match status" value="1"/>
</dbReference>
<reference evidence="8" key="1">
    <citation type="submission" date="2018-05" db="EMBL/GenBank/DDBJ databases">
        <authorList>
            <person name="Lanie J.A."/>
            <person name="Ng W.-L."/>
            <person name="Kazmierczak K.M."/>
            <person name="Andrzejewski T.M."/>
            <person name="Davidsen T.M."/>
            <person name="Wayne K.J."/>
            <person name="Tettelin H."/>
            <person name="Glass J.I."/>
            <person name="Rusch D."/>
            <person name="Podicherti R."/>
            <person name="Tsui H.-C.T."/>
            <person name="Winkler M.E."/>
        </authorList>
    </citation>
    <scope>NUCLEOTIDE SEQUENCE</scope>
</reference>
<evidence type="ECO:0000256" key="2">
    <source>
        <dbReference type="ARBA" id="ARBA00021310"/>
    </source>
</evidence>
<comment type="similarity">
    <text evidence="1">Belongs to the RecO family.</text>
</comment>